<organism evidence="10">
    <name type="scientific">Zea mays</name>
    <name type="common">Maize</name>
    <dbReference type="NCBI Taxonomy" id="4577"/>
    <lineage>
        <taxon>Eukaryota</taxon>
        <taxon>Viridiplantae</taxon>
        <taxon>Streptophyta</taxon>
        <taxon>Embryophyta</taxon>
        <taxon>Tracheophyta</taxon>
        <taxon>Spermatophyta</taxon>
        <taxon>Magnoliopsida</taxon>
        <taxon>Liliopsida</taxon>
        <taxon>Poales</taxon>
        <taxon>Poaceae</taxon>
        <taxon>PACMAD clade</taxon>
        <taxon>Panicoideae</taxon>
        <taxon>Andropogonodae</taxon>
        <taxon>Andropogoneae</taxon>
        <taxon>Tripsacinae</taxon>
        <taxon>Zea</taxon>
    </lineage>
</organism>
<dbReference type="OMA" id="QISACTG"/>
<dbReference type="HOGENOM" id="CLU_117400_0_0_1"/>
<reference evidence="11" key="4">
    <citation type="submission" date="2021-05" db="UniProtKB">
        <authorList>
            <consortium name="EnsemblPlants"/>
        </authorList>
    </citation>
    <scope>IDENTIFICATION</scope>
    <source>
        <strain evidence="11">cv. B73</strain>
    </source>
</reference>
<dbReference type="PANTHER" id="PTHR36488">
    <property type="entry name" value="CASP-LIKE PROTEIN 1U1"/>
    <property type="match status" value="1"/>
</dbReference>
<evidence type="ECO:0000256" key="1">
    <source>
        <dbReference type="ARBA" id="ARBA00004651"/>
    </source>
</evidence>
<keyword evidence="7 8" id="KW-0472">Membrane</keyword>
<comment type="subunit">
    <text evidence="3 8">Homodimer and heterodimers.</text>
</comment>
<evidence type="ECO:0000256" key="7">
    <source>
        <dbReference type="ARBA" id="ARBA00023136"/>
    </source>
</evidence>
<dbReference type="Gramene" id="Zm00001eb170450_T001">
    <property type="protein sequence ID" value="Zm00001eb170450_P001"/>
    <property type="gene ID" value="Zm00001eb170450"/>
</dbReference>
<evidence type="ECO:0000313" key="11">
    <source>
        <dbReference type="EnsemblPlants" id="Zm00001eb170450_P001"/>
    </source>
</evidence>
<dbReference type="InterPro" id="IPR044173">
    <property type="entry name" value="CASPL"/>
</dbReference>
<feature type="domain" description="Casparian strip membrane protein" evidence="9">
    <location>
        <begin position="19"/>
        <end position="160"/>
    </location>
</feature>
<keyword evidence="4 8" id="KW-1003">Cell membrane</keyword>
<dbReference type="InterPro" id="IPR006702">
    <property type="entry name" value="CASP_dom"/>
</dbReference>
<feature type="transmembrane region" description="Helical" evidence="8">
    <location>
        <begin position="104"/>
        <end position="132"/>
    </location>
</feature>
<evidence type="ECO:0000256" key="8">
    <source>
        <dbReference type="RuleBase" id="RU361233"/>
    </source>
</evidence>
<comment type="subcellular location">
    <subcellularLocation>
        <location evidence="1 8">Cell membrane</location>
        <topology evidence="1 8">Multi-pass membrane protein</topology>
    </subcellularLocation>
</comment>
<evidence type="ECO:0000256" key="6">
    <source>
        <dbReference type="ARBA" id="ARBA00022989"/>
    </source>
</evidence>
<dbReference type="EnsemblPlants" id="Zm00001eb170450_T001">
    <property type="protein sequence ID" value="Zm00001eb170450_P001"/>
    <property type="gene ID" value="Zm00001eb170450"/>
</dbReference>
<evidence type="ECO:0000259" key="9">
    <source>
        <dbReference type="Pfam" id="PF04535"/>
    </source>
</evidence>
<gene>
    <name evidence="11" type="primary">LOC103655162</name>
    <name evidence="10" type="ORF">ZEAMMB73_Zm00001d049285</name>
</gene>
<evidence type="ECO:0000313" key="10">
    <source>
        <dbReference type="EMBL" id="AQK49987.1"/>
    </source>
</evidence>
<reference evidence="11" key="3">
    <citation type="submission" date="2019-07" db="EMBL/GenBank/DDBJ databases">
        <authorList>
            <person name="Seetharam A."/>
            <person name="Woodhouse M."/>
            <person name="Cannon E."/>
        </authorList>
    </citation>
    <scope>NUCLEOTIDE SEQUENCE [LARGE SCALE GENOMIC DNA]</scope>
    <source>
        <strain evidence="11">cv. B73</strain>
    </source>
</reference>
<dbReference type="GeneID" id="103655162"/>
<comment type="similarity">
    <text evidence="2 8">Belongs to the Casparian strip membrane proteins (CASP) family.</text>
</comment>
<dbReference type="RefSeq" id="XP_008680179.1">
    <property type="nucleotide sequence ID" value="XM_008681957.1"/>
</dbReference>
<sequence length="183" mass="18912">MNGSDCHVMDDDAAPNGSKAVTLLFRLSTLALALTSAVVMATASECTIYGLDGDATSVTTFKDYQPFVYLVGSNIAATILEVAAIYVQIGKGDDGEDAPMTPRVVLVVVDVAVQMLLYSATGAVFVAVIAYGPQIRACGGGGHFCDQVHRSKTISLAASVSAVVAAVAKDVVLPFSVWPNPSP</sequence>
<dbReference type="Pfam" id="PF04535">
    <property type="entry name" value="CASP_dom"/>
    <property type="match status" value="1"/>
</dbReference>
<evidence type="ECO:0000256" key="5">
    <source>
        <dbReference type="ARBA" id="ARBA00022692"/>
    </source>
</evidence>
<dbReference type="NCBIfam" id="TIGR01569">
    <property type="entry name" value="A_tha_TIGR01569"/>
    <property type="match status" value="1"/>
</dbReference>
<dbReference type="Proteomes" id="UP000007305">
    <property type="component" value="Chromosome 4"/>
</dbReference>
<dbReference type="KEGG" id="zma:103655162"/>
<evidence type="ECO:0000256" key="4">
    <source>
        <dbReference type="ARBA" id="ARBA00022475"/>
    </source>
</evidence>
<feature type="transmembrane region" description="Helical" evidence="8">
    <location>
        <begin position="20"/>
        <end position="41"/>
    </location>
</feature>
<evidence type="ECO:0000256" key="3">
    <source>
        <dbReference type="ARBA" id="ARBA00011489"/>
    </source>
</evidence>
<keyword evidence="5 8" id="KW-0812">Transmembrane</keyword>
<name>K7TW58_MAIZE</name>
<dbReference type="PaxDb" id="4577-GRMZM2G307715_P01"/>
<dbReference type="InterPro" id="IPR006459">
    <property type="entry name" value="CASP/CASPL"/>
</dbReference>
<proteinExistence type="inferred from homology"/>
<keyword evidence="6 8" id="KW-1133">Transmembrane helix</keyword>
<evidence type="ECO:0000313" key="12">
    <source>
        <dbReference type="Proteomes" id="UP000007305"/>
    </source>
</evidence>
<reference evidence="12" key="1">
    <citation type="journal article" date="2009" name="Science">
        <title>The B73 maize genome: complexity, diversity, and dynamics.</title>
        <authorList>
            <person name="Schnable P.S."/>
            <person name="Ware D."/>
            <person name="Fulton R.S."/>
            <person name="Stein J.C."/>
            <person name="Wei F."/>
            <person name="Pasternak S."/>
            <person name="Liang C."/>
            <person name="Zhang J."/>
            <person name="Fulton L."/>
            <person name="Graves T.A."/>
            <person name="Minx P."/>
            <person name="Reily A.D."/>
            <person name="Courtney L."/>
            <person name="Kruchowski S.S."/>
            <person name="Tomlinson C."/>
            <person name="Strong C."/>
            <person name="Delehaunty K."/>
            <person name="Fronick C."/>
            <person name="Courtney B."/>
            <person name="Rock S.M."/>
            <person name="Belter E."/>
            <person name="Du F."/>
            <person name="Kim K."/>
            <person name="Abbott R.M."/>
            <person name="Cotton M."/>
            <person name="Levy A."/>
            <person name="Marchetto P."/>
            <person name="Ochoa K."/>
            <person name="Jackson S.M."/>
            <person name="Gillam B."/>
            <person name="Chen W."/>
            <person name="Yan L."/>
            <person name="Higginbotham J."/>
            <person name="Cardenas M."/>
            <person name="Waligorski J."/>
            <person name="Applebaum E."/>
            <person name="Phelps L."/>
            <person name="Falcone J."/>
            <person name="Kanchi K."/>
            <person name="Thane T."/>
            <person name="Scimone A."/>
            <person name="Thane N."/>
            <person name="Henke J."/>
            <person name="Wang T."/>
            <person name="Ruppert J."/>
            <person name="Shah N."/>
            <person name="Rotter K."/>
            <person name="Hodges J."/>
            <person name="Ingenthron E."/>
            <person name="Cordes M."/>
            <person name="Kohlberg S."/>
            <person name="Sgro J."/>
            <person name="Delgado B."/>
            <person name="Mead K."/>
            <person name="Chinwalla A."/>
            <person name="Leonard S."/>
            <person name="Crouse K."/>
            <person name="Collura K."/>
            <person name="Kudrna D."/>
            <person name="Currie J."/>
            <person name="He R."/>
            <person name="Angelova A."/>
            <person name="Rajasekar S."/>
            <person name="Mueller T."/>
            <person name="Lomeli R."/>
            <person name="Scara G."/>
            <person name="Ko A."/>
            <person name="Delaney K."/>
            <person name="Wissotski M."/>
            <person name="Lopez G."/>
            <person name="Campos D."/>
            <person name="Braidotti M."/>
            <person name="Ashley E."/>
            <person name="Golser W."/>
            <person name="Kim H."/>
            <person name="Lee S."/>
            <person name="Lin J."/>
            <person name="Dujmic Z."/>
            <person name="Kim W."/>
            <person name="Talag J."/>
            <person name="Zuccolo A."/>
            <person name="Fan C."/>
            <person name="Sebastian A."/>
            <person name="Kramer M."/>
            <person name="Spiegel L."/>
            <person name="Nascimento L."/>
            <person name="Zutavern T."/>
            <person name="Miller B."/>
            <person name="Ambroise C."/>
            <person name="Muller S."/>
            <person name="Spooner W."/>
            <person name="Narechania A."/>
            <person name="Ren L."/>
            <person name="Wei S."/>
            <person name="Kumari S."/>
            <person name="Faga B."/>
            <person name="Levy M.J."/>
            <person name="McMahan L."/>
            <person name="Van Buren P."/>
            <person name="Vaughn M.W."/>
            <person name="Ying K."/>
            <person name="Yeh C.-T."/>
            <person name="Emrich S.J."/>
            <person name="Jia Y."/>
            <person name="Kalyanaraman A."/>
            <person name="Hsia A.-P."/>
            <person name="Barbazuk W.B."/>
            <person name="Baucom R.S."/>
            <person name="Brutnell T.P."/>
            <person name="Carpita N.C."/>
            <person name="Chaparro C."/>
            <person name="Chia J.-M."/>
            <person name="Deragon J.-M."/>
            <person name="Estill J.C."/>
            <person name="Fu Y."/>
            <person name="Jeddeloh J.A."/>
            <person name="Han Y."/>
            <person name="Lee H."/>
            <person name="Li P."/>
            <person name="Lisch D.R."/>
            <person name="Liu S."/>
            <person name="Liu Z."/>
            <person name="Nagel D.H."/>
            <person name="McCann M.C."/>
            <person name="SanMiguel P."/>
            <person name="Myers A.M."/>
            <person name="Nettleton D."/>
            <person name="Nguyen J."/>
            <person name="Penning B.W."/>
            <person name="Ponnala L."/>
            <person name="Schneider K.L."/>
            <person name="Schwartz D.C."/>
            <person name="Sharma A."/>
            <person name="Soderlund C."/>
            <person name="Springer N.M."/>
            <person name="Sun Q."/>
            <person name="Wang H."/>
            <person name="Waterman M."/>
            <person name="Westerman R."/>
            <person name="Wolfgruber T.K."/>
            <person name="Yang L."/>
            <person name="Yu Y."/>
            <person name="Zhang L."/>
            <person name="Zhou S."/>
            <person name="Zhu Q."/>
            <person name="Bennetzen J.L."/>
            <person name="Dawe R.K."/>
            <person name="Jiang J."/>
            <person name="Jiang N."/>
            <person name="Presting G.G."/>
            <person name="Wessler S.R."/>
            <person name="Aluru S."/>
            <person name="Martienssen R.A."/>
            <person name="Clifton S.W."/>
            <person name="McCombie W.R."/>
            <person name="Wing R.A."/>
            <person name="Wilson R.K."/>
        </authorList>
    </citation>
    <scope>NUCLEOTIDE SEQUENCE [LARGE SCALE GENOMIC DNA]</scope>
    <source>
        <strain evidence="12">cv. B73</strain>
    </source>
</reference>
<dbReference type="EMBL" id="CM000780">
    <property type="protein sequence ID" value="AQK49987.1"/>
    <property type="molecule type" value="Genomic_DNA"/>
</dbReference>
<accession>K7TW58</accession>
<evidence type="ECO:0000256" key="2">
    <source>
        <dbReference type="ARBA" id="ARBA00007651"/>
    </source>
</evidence>
<dbReference type="eggNOG" id="ENOG502R6RW">
    <property type="taxonomic scope" value="Eukaryota"/>
</dbReference>
<reference evidence="10" key="2">
    <citation type="submission" date="2015-12" db="EMBL/GenBank/DDBJ databases">
        <title>Update maize B73 reference genome by single molecule sequencing technologies.</title>
        <authorList>
            <consortium name="Maize Genome Sequencing Project"/>
            <person name="Ware D."/>
        </authorList>
    </citation>
    <scope>NUCLEOTIDE SEQUENCE</scope>
    <source>
        <tissue evidence="10">Seedling</tissue>
    </source>
</reference>
<dbReference type="OrthoDB" id="668094at2759"/>
<feature type="transmembrane region" description="Helical" evidence="8">
    <location>
        <begin position="67"/>
        <end position="89"/>
    </location>
</feature>
<dbReference type="AlphaFoldDB" id="K7TW58"/>
<dbReference type="GO" id="GO:0005886">
    <property type="term" value="C:plasma membrane"/>
    <property type="evidence" value="ECO:0007669"/>
    <property type="project" value="UniProtKB-SubCell"/>
</dbReference>
<keyword evidence="12" id="KW-1185">Reference proteome</keyword>
<protein>
    <recommendedName>
        <fullName evidence="8">CASP-like protein</fullName>
    </recommendedName>
</protein>
<dbReference type="PANTHER" id="PTHR36488:SF1">
    <property type="entry name" value="CASP-LIKE PROTEIN 1U2"/>
    <property type="match status" value="1"/>
</dbReference>
<comment type="caution">
    <text evidence="8">Lacks conserved residue(s) required for the propagation of feature annotation.</text>
</comment>